<reference evidence="9 10" key="1">
    <citation type="submission" date="2016-10" db="EMBL/GenBank/DDBJ databases">
        <authorList>
            <person name="de Groot N.N."/>
        </authorList>
    </citation>
    <scope>NUCLEOTIDE SEQUENCE [LARGE SCALE GENOMIC DNA]</scope>
    <source>
        <strain evidence="9 10">L 420-91</strain>
    </source>
</reference>
<dbReference type="OrthoDB" id="9797740at2"/>
<protein>
    <submittedName>
        <fullName evidence="8 9">MFS transporter</fullName>
    </submittedName>
</protein>
<dbReference type="SUPFAM" id="SSF103473">
    <property type="entry name" value="MFS general substrate transporter"/>
    <property type="match status" value="1"/>
</dbReference>
<feature type="transmembrane region" description="Helical" evidence="6">
    <location>
        <begin position="228"/>
        <end position="246"/>
    </location>
</feature>
<dbReference type="NCBIfam" id="TIGR00896">
    <property type="entry name" value="CynX"/>
    <property type="match status" value="1"/>
</dbReference>
<dbReference type="EMBL" id="CP080764">
    <property type="protein sequence ID" value="QYY44268.1"/>
    <property type="molecule type" value="Genomic_DNA"/>
</dbReference>
<evidence type="ECO:0000259" key="7">
    <source>
        <dbReference type="PROSITE" id="PS50850"/>
    </source>
</evidence>
<dbReference type="PANTHER" id="PTHR23523:SF2">
    <property type="entry name" value="2-NITROIMIDAZOLE TRANSPORTER"/>
    <property type="match status" value="1"/>
</dbReference>
<proteinExistence type="predicted"/>
<dbReference type="GO" id="GO:0022857">
    <property type="term" value="F:transmembrane transporter activity"/>
    <property type="evidence" value="ECO:0007669"/>
    <property type="project" value="InterPro"/>
</dbReference>
<feature type="transmembrane region" description="Helical" evidence="6">
    <location>
        <begin position="21"/>
        <end position="39"/>
    </location>
</feature>
<dbReference type="Proteomes" id="UP000826616">
    <property type="component" value="Chromosome"/>
</dbReference>
<feature type="transmembrane region" description="Helical" evidence="6">
    <location>
        <begin position="178"/>
        <end position="199"/>
    </location>
</feature>
<feature type="domain" description="Major facilitator superfamily (MFS) profile" evidence="7">
    <location>
        <begin position="24"/>
        <end position="408"/>
    </location>
</feature>
<accession>A0A1G7YWB3</accession>
<evidence type="ECO:0000313" key="11">
    <source>
        <dbReference type="Proteomes" id="UP000826616"/>
    </source>
</evidence>
<evidence type="ECO:0000256" key="6">
    <source>
        <dbReference type="SAM" id="Phobius"/>
    </source>
</evidence>
<sequence>MSSHHQAIEKHFQESDEPSRSSAGILLLILGIIFIGMNLRAPLTSVGPLVGMIRDDLGISNTLAGMLTTLPLLAFAFVSPFAPKLARRFGINAVVLASLPILTLGIILRSVSGIGTLFLGTALLGFAISICNVLLPSLIKQEFPLRIGFMTGIYSVAMNLCGAIASGISIPLATDFGLGWKVVLGCWAIPAFLSLLVWLPQARNRHKQMIAVKSDRKNEPVNVWRSRLAWKVTIFMGLQSLMFYIIVAWMPEILIERGLSASSSGWMLFLLQFALLPFTFIIPVIAGRMSNQRLLVIITFLLFVVGYLGLLFGGNLLIPVWAILIGIGGGCAFSLSMMFFSLRTQNVHQAAELSGMAQSVGYLLAAIGPTLFGLLHDMTHSWTLPLFILVVASALLLIVGLGAGSNQYVTSKEKN</sequence>
<dbReference type="Pfam" id="PF07690">
    <property type="entry name" value="MFS_1"/>
    <property type="match status" value="1"/>
</dbReference>
<evidence type="ECO:0000256" key="3">
    <source>
        <dbReference type="ARBA" id="ARBA00022692"/>
    </source>
</evidence>
<keyword evidence="5 6" id="KW-0472">Membrane</keyword>
<keyword evidence="4 6" id="KW-1133">Transmembrane helix</keyword>
<evidence type="ECO:0000313" key="8">
    <source>
        <dbReference type="EMBL" id="QYY44268.1"/>
    </source>
</evidence>
<dbReference type="InterPro" id="IPR004747">
    <property type="entry name" value="CynX-like"/>
</dbReference>
<feature type="transmembrane region" description="Helical" evidence="6">
    <location>
        <begin position="294"/>
        <end position="312"/>
    </location>
</feature>
<evidence type="ECO:0000256" key="4">
    <source>
        <dbReference type="ARBA" id="ARBA00022989"/>
    </source>
</evidence>
<dbReference type="RefSeq" id="WP_057898910.1">
    <property type="nucleotide sequence ID" value="NZ_CP080764.1"/>
</dbReference>
<evidence type="ECO:0000256" key="2">
    <source>
        <dbReference type="ARBA" id="ARBA00022448"/>
    </source>
</evidence>
<dbReference type="PANTHER" id="PTHR23523">
    <property type="match status" value="1"/>
</dbReference>
<feature type="transmembrane region" description="Helical" evidence="6">
    <location>
        <begin position="114"/>
        <end position="135"/>
    </location>
</feature>
<keyword evidence="3 6" id="KW-0812">Transmembrane</keyword>
<feature type="transmembrane region" description="Helical" evidence="6">
    <location>
        <begin position="147"/>
        <end position="172"/>
    </location>
</feature>
<dbReference type="InterPro" id="IPR020846">
    <property type="entry name" value="MFS_dom"/>
</dbReference>
<dbReference type="PROSITE" id="PS50850">
    <property type="entry name" value="MFS"/>
    <property type="match status" value="1"/>
</dbReference>
<feature type="transmembrane region" description="Helical" evidence="6">
    <location>
        <begin position="382"/>
        <end position="404"/>
    </location>
</feature>
<dbReference type="Gene3D" id="1.20.1250.20">
    <property type="entry name" value="MFS general substrate transporter like domains"/>
    <property type="match status" value="1"/>
</dbReference>
<organism evidence="9 10">
    <name type="scientific">Aneurinibacillus thermoaerophilus</name>
    <dbReference type="NCBI Taxonomy" id="143495"/>
    <lineage>
        <taxon>Bacteria</taxon>
        <taxon>Bacillati</taxon>
        <taxon>Bacillota</taxon>
        <taxon>Bacilli</taxon>
        <taxon>Bacillales</taxon>
        <taxon>Paenibacillaceae</taxon>
        <taxon>Aneurinibacillus group</taxon>
        <taxon>Aneurinibacillus</taxon>
    </lineage>
</organism>
<reference evidence="8 11" key="2">
    <citation type="submission" date="2021-08" db="EMBL/GenBank/DDBJ databases">
        <title>Complete genome sequence of the strain Aneurinibacillus thermoaerophilus CCM 8960.</title>
        <authorList>
            <person name="Musilova J."/>
            <person name="Kourilova X."/>
            <person name="Pernicova I."/>
            <person name="Bezdicek M."/>
            <person name="Lengerova M."/>
            <person name="Obruca S."/>
            <person name="Sedlar K."/>
        </authorList>
    </citation>
    <scope>NUCLEOTIDE SEQUENCE [LARGE SCALE GENOMIC DNA]</scope>
    <source>
        <strain evidence="8 11">CCM 8960</strain>
    </source>
</reference>
<dbReference type="InterPro" id="IPR036259">
    <property type="entry name" value="MFS_trans_sf"/>
</dbReference>
<dbReference type="GO" id="GO:0005886">
    <property type="term" value="C:plasma membrane"/>
    <property type="evidence" value="ECO:0007669"/>
    <property type="project" value="UniProtKB-SubCell"/>
</dbReference>
<dbReference type="AlphaFoldDB" id="A0A1G7YWB3"/>
<feature type="transmembrane region" description="Helical" evidence="6">
    <location>
        <begin position="266"/>
        <end position="287"/>
    </location>
</feature>
<dbReference type="InterPro" id="IPR052524">
    <property type="entry name" value="MFS_Cyanate_Porter"/>
</dbReference>
<evidence type="ECO:0000313" key="9">
    <source>
        <dbReference type="EMBL" id="SDH00529.1"/>
    </source>
</evidence>
<evidence type="ECO:0000313" key="10">
    <source>
        <dbReference type="Proteomes" id="UP000198956"/>
    </source>
</evidence>
<evidence type="ECO:0000256" key="1">
    <source>
        <dbReference type="ARBA" id="ARBA00004651"/>
    </source>
</evidence>
<feature type="transmembrane region" description="Helical" evidence="6">
    <location>
        <begin position="360"/>
        <end position="376"/>
    </location>
</feature>
<name>A0A1G7YWB3_ANETH</name>
<dbReference type="InterPro" id="IPR011701">
    <property type="entry name" value="MFS"/>
</dbReference>
<keyword evidence="11" id="KW-1185">Reference proteome</keyword>
<comment type="subcellular location">
    <subcellularLocation>
        <location evidence="1">Cell membrane</location>
        <topology evidence="1">Multi-pass membrane protein</topology>
    </subcellularLocation>
</comment>
<feature type="transmembrane region" description="Helical" evidence="6">
    <location>
        <begin position="59"/>
        <end position="82"/>
    </location>
</feature>
<evidence type="ECO:0000256" key="5">
    <source>
        <dbReference type="ARBA" id="ARBA00023136"/>
    </source>
</evidence>
<feature type="transmembrane region" description="Helical" evidence="6">
    <location>
        <begin position="318"/>
        <end position="340"/>
    </location>
</feature>
<dbReference type="Proteomes" id="UP000198956">
    <property type="component" value="Unassembled WGS sequence"/>
</dbReference>
<dbReference type="EMBL" id="FNDE01000008">
    <property type="protein sequence ID" value="SDH00529.1"/>
    <property type="molecule type" value="Genomic_DNA"/>
</dbReference>
<keyword evidence="2" id="KW-0813">Transport</keyword>
<feature type="transmembrane region" description="Helical" evidence="6">
    <location>
        <begin position="89"/>
        <end position="108"/>
    </location>
</feature>
<dbReference type="GeneID" id="97141481"/>
<dbReference type="CDD" id="cd17339">
    <property type="entry name" value="MFS_NIMT_CynX_like"/>
    <property type="match status" value="1"/>
</dbReference>
<gene>
    <name evidence="8" type="ORF">K3F53_08875</name>
    <name evidence="9" type="ORF">SAMN04489735_100821</name>
</gene>